<feature type="transmembrane region" description="Helical" evidence="6">
    <location>
        <begin position="261"/>
        <end position="282"/>
    </location>
</feature>
<keyword evidence="4 6" id="KW-1133">Transmembrane helix</keyword>
<evidence type="ECO:0000256" key="2">
    <source>
        <dbReference type="ARBA" id="ARBA00022475"/>
    </source>
</evidence>
<keyword evidence="3 6" id="KW-0812">Transmembrane</keyword>
<feature type="transmembrane region" description="Helical" evidence="6">
    <location>
        <begin position="396"/>
        <end position="413"/>
    </location>
</feature>
<feature type="transmembrane region" description="Helical" evidence="6">
    <location>
        <begin position="42"/>
        <end position="64"/>
    </location>
</feature>
<name>A0AAQ3ERH1_BACIU</name>
<dbReference type="PANTHER" id="PTHR42770">
    <property type="entry name" value="AMINO ACID TRANSPORTER-RELATED"/>
    <property type="match status" value="1"/>
</dbReference>
<dbReference type="Gene3D" id="1.20.1740.10">
    <property type="entry name" value="Amino acid/polyamine transporter I"/>
    <property type="match status" value="1"/>
</dbReference>
<feature type="transmembrane region" description="Helical" evidence="6">
    <location>
        <begin position="219"/>
        <end position="241"/>
    </location>
</feature>
<dbReference type="RefSeq" id="WP_017695016.1">
    <property type="nucleotide sequence ID" value="NZ_CBCSGB010000010.1"/>
</dbReference>
<dbReference type="AlphaFoldDB" id="A0AAQ3ERH1"/>
<feature type="transmembrane region" description="Helical" evidence="6">
    <location>
        <begin position="7"/>
        <end position="30"/>
    </location>
</feature>
<dbReference type="PANTHER" id="PTHR42770:SF13">
    <property type="entry name" value="L-METHIONINE_BRANCHED-CHAIN AMINO ACID EXPORTER YJEH"/>
    <property type="match status" value="1"/>
</dbReference>
<dbReference type="GO" id="GO:0005886">
    <property type="term" value="C:plasma membrane"/>
    <property type="evidence" value="ECO:0007669"/>
    <property type="project" value="UniProtKB-SubCell"/>
</dbReference>
<accession>A0AAQ3ERH1</accession>
<dbReference type="PIRSF" id="PIRSF006060">
    <property type="entry name" value="AA_transporter"/>
    <property type="match status" value="1"/>
</dbReference>
<organism evidence="7 8">
    <name type="scientific">Bacillus subtilis</name>
    <dbReference type="NCBI Taxonomy" id="1423"/>
    <lineage>
        <taxon>Bacteria</taxon>
        <taxon>Bacillati</taxon>
        <taxon>Bacillota</taxon>
        <taxon>Bacilli</taxon>
        <taxon>Bacillales</taxon>
        <taxon>Bacillaceae</taxon>
        <taxon>Bacillus</taxon>
    </lineage>
</organism>
<sequence>MPKLKRSISWLQGTAMAIGAVIGTGVLILPAKTAELAGPASLVSWILISVFVLPIALTLGRLAAKVPDAGGIVAYARKAFGPSIAAITGWVLLGSIPVGVPIIALIGANYVRGTFDLSNWSVTGIAGIILASSLILNARGIKISSSVQILIVSLITLLIIIAVAGASSKVSNSEFHPFAPYGWTPVGLAGVIIFFSFVGWEMIAHLAEEFHNPSRDVPISLGLSAIIISLLYLSVSFVTVGTGSYGNEEGLAPLSILIAKGFGNIAGSLTTILALLITFGAVHTNIAGFSRMVYAQAREGDFPKIFAKVHSKYRTPIVSLLGLASIFLVVLLYNGFSRPDLGFLIQWPSVIFIVSYMIAMASALKLLSKKDIYWWFALISLIFCTILYGFSGWASIYAPILVILGWIITSRKTSMQKNSSTRKEM</sequence>
<evidence type="ECO:0000313" key="7">
    <source>
        <dbReference type="EMBL" id="WHM20001.1"/>
    </source>
</evidence>
<evidence type="ECO:0000256" key="3">
    <source>
        <dbReference type="ARBA" id="ARBA00022692"/>
    </source>
</evidence>
<evidence type="ECO:0000256" key="6">
    <source>
        <dbReference type="SAM" id="Phobius"/>
    </source>
</evidence>
<evidence type="ECO:0000256" key="5">
    <source>
        <dbReference type="ARBA" id="ARBA00023136"/>
    </source>
</evidence>
<dbReference type="Proteomes" id="UP001229422">
    <property type="component" value="Chromosome"/>
</dbReference>
<proteinExistence type="predicted"/>
<feature type="transmembrane region" description="Helical" evidence="6">
    <location>
        <begin position="317"/>
        <end position="336"/>
    </location>
</feature>
<feature type="transmembrane region" description="Helical" evidence="6">
    <location>
        <begin position="117"/>
        <end position="137"/>
    </location>
</feature>
<evidence type="ECO:0000313" key="8">
    <source>
        <dbReference type="Proteomes" id="UP001229422"/>
    </source>
</evidence>
<evidence type="ECO:0000256" key="1">
    <source>
        <dbReference type="ARBA" id="ARBA00004651"/>
    </source>
</evidence>
<feature type="transmembrane region" description="Helical" evidence="6">
    <location>
        <begin position="186"/>
        <end position="207"/>
    </location>
</feature>
<keyword evidence="5 6" id="KW-0472">Membrane</keyword>
<feature type="transmembrane region" description="Helical" evidence="6">
    <location>
        <begin position="149"/>
        <end position="166"/>
    </location>
</feature>
<feature type="transmembrane region" description="Helical" evidence="6">
    <location>
        <begin position="372"/>
        <end position="390"/>
    </location>
</feature>
<evidence type="ECO:0000256" key="4">
    <source>
        <dbReference type="ARBA" id="ARBA00022989"/>
    </source>
</evidence>
<dbReference type="InterPro" id="IPR050367">
    <property type="entry name" value="APC_superfamily"/>
</dbReference>
<feature type="transmembrane region" description="Helical" evidence="6">
    <location>
        <begin position="342"/>
        <end position="360"/>
    </location>
</feature>
<dbReference type="EMBL" id="CP125292">
    <property type="protein sequence ID" value="WHM20001.1"/>
    <property type="molecule type" value="Genomic_DNA"/>
</dbReference>
<keyword evidence="2" id="KW-1003">Cell membrane</keyword>
<dbReference type="Pfam" id="PF13520">
    <property type="entry name" value="AA_permease_2"/>
    <property type="match status" value="1"/>
</dbReference>
<dbReference type="GO" id="GO:0022857">
    <property type="term" value="F:transmembrane transporter activity"/>
    <property type="evidence" value="ECO:0007669"/>
    <property type="project" value="InterPro"/>
</dbReference>
<protein>
    <submittedName>
        <fullName evidence="7">Amino acid permease</fullName>
    </submittedName>
</protein>
<gene>
    <name evidence="7" type="ORF">QL281_14030</name>
</gene>
<reference evidence="7" key="1">
    <citation type="submission" date="2023-05" db="EMBL/GenBank/DDBJ databases">
        <title>Complete genome sequence of Bacillus subtilis SRCM117797 isolated from Soybean paste.</title>
        <authorList>
            <person name="Abraha H.B."/>
            <person name="Kim K.-P."/>
            <person name="Ryu M.-S."/>
            <person name="Jeong D.-Y."/>
        </authorList>
    </citation>
    <scope>NUCLEOTIDE SEQUENCE</scope>
    <source>
        <strain evidence="7">SRCM117797</strain>
    </source>
</reference>
<dbReference type="InterPro" id="IPR002293">
    <property type="entry name" value="AA/rel_permease1"/>
</dbReference>
<comment type="subcellular location">
    <subcellularLocation>
        <location evidence="1">Cell membrane</location>
        <topology evidence="1">Multi-pass membrane protein</topology>
    </subcellularLocation>
</comment>
<feature type="transmembrane region" description="Helical" evidence="6">
    <location>
        <begin position="84"/>
        <end position="111"/>
    </location>
</feature>